<evidence type="ECO:0000313" key="2">
    <source>
        <dbReference type="Proteomes" id="UP000601990"/>
    </source>
</evidence>
<protein>
    <submittedName>
        <fullName evidence="1">Uncharacterized protein</fullName>
    </submittedName>
</protein>
<dbReference type="RefSeq" id="WP_169200456.1">
    <property type="nucleotide sequence ID" value="NZ_WTVH02000010.1"/>
</dbReference>
<name>A0ABX1N7P4_9RHOO</name>
<dbReference type="Proteomes" id="UP000601990">
    <property type="component" value="Unassembled WGS sequence"/>
</dbReference>
<dbReference type="EMBL" id="WTVH01000056">
    <property type="protein sequence ID" value="NMF95260.1"/>
    <property type="molecule type" value="Genomic_DNA"/>
</dbReference>
<accession>A0ABX1N7P4</accession>
<organism evidence="1 2">
    <name type="scientific">Aromatoleum buckelii</name>
    <dbReference type="NCBI Taxonomy" id="200254"/>
    <lineage>
        <taxon>Bacteria</taxon>
        <taxon>Pseudomonadati</taxon>
        <taxon>Pseudomonadota</taxon>
        <taxon>Betaproteobacteria</taxon>
        <taxon>Rhodocyclales</taxon>
        <taxon>Rhodocyclaceae</taxon>
        <taxon>Aromatoleum</taxon>
    </lineage>
</organism>
<proteinExistence type="predicted"/>
<sequence length="117" mass="12538">MSTAAETINQTHFAELHDRINAIADTAPAMMARCCVTSRIWLHVLDTVGVPVRRNRSWVTEADRMRVCDVERALATVDAVGTAEAAPGLCAGHPCPAAHLRRERPGSGPLPCIARAG</sequence>
<comment type="caution">
    <text evidence="1">The sequence shown here is derived from an EMBL/GenBank/DDBJ whole genome shotgun (WGS) entry which is preliminary data.</text>
</comment>
<evidence type="ECO:0000313" key="1">
    <source>
        <dbReference type="EMBL" id="NMF95260.1"/>
    </source>
</evidence>
<keyword evidence="2" id="KW-1185">Reference proteome</keyword>
<gene>
    <name evidence="1" type="ORF">GO608_18280</name>
</gene>
<reference evidence="1" key="1">
    <citation type="submission" date="2019-12" db="EMBL/GenBank/DDBJ databases">
        <title>Comparative genomics gives insights into the taxonomy of the Azoarcus-Aromatoleum group and reveals separate origins of nif in the plant-associated Azoarcus and non-plant-associated Aromatoleum sub-groups.</title>
        <authorList>
            <person name="Lafos M."/>
            <person name="Maluk M."/>
            <person name="Batista M."/>
            <person name="Junghare M."/>
            <person name="Carmona M."/>
            <person name="Faoro H."/>
            <person name="Cruz L.M."/>
            <person name="Battistoni F."/>
            <person name="De Souza E."/>
            <person name="Pedrosa F."/>
            <person name="Chen W.-M."/>
            <person name="Poole P.S."/>
            <person name="Dixon R.A."/>
            <person name="James E.K."/>
        </authorList>
    </citation>
    <scope>NUCLEOTIDE SEQUENCE</scope>
    <source>
        <strain evidence="1">U120</strain>
    </source>
</reference>